<dbReference type="Gene3D" id="1.10.260.40">
    <property type="entry name" value="lambda repressor-like DNA-binding domains"/>
    <property type="match status" value="1"/>
</dbReference>
<dbReference type="Proteomes" id="UP001595528">
    <property type="component" value="Unassembled WGS sequence"/>
</dbReference>
<dbReference type="CDD" id="cd00093">
    <property type="entry name" value="HTH_XRE"/>
    <property type="match status" value="1"/>
</dbReference>
<organism evidence="2 3">
    <name type="scientific">Marinibaculum pumilum</name>
    <dbReference type="NCBI Taxonomy" id="1766165"/>
    <lineage>
        <taxon>Bacteria</taxon>
        <taxon>Pseudomonadati</taxon>
        <taxon>Pseudomonadota</taxon>
        <taxon>Alphaproteobacteria</taxon>
        <taxon>Rhodospirillales</taxon>
        <taxon>Rhodospirillaceae</taxon>
        <taxon>Marinibaculum</taxon>
    </lineage>
</organism>
<dbReference type="RefSeq" id="WP_379899480.1">
    <property type="nucleotide sequence ID" value="NZ_JBHRTR010000022.1"/>
</dbReference>
<name>A0ABV7KYC5_9PROT</name>
<protein>
    <submittedName>
        <fullName evidence="2">Helix-turn-helix domain-containing protein</fullName>
    </submittedName>
</protein>
<sequence>MFAIHIVRMHPVQLKLARNALGLSMMKLSEETGIATSTILRFENTGNARLSTAQKLQRFFETSGIEFIERDGKPGILVGKPASS</sequence>
<dbReference type="SMART" id="SM00530">
    <property type="entry name" value="HTH_XRE"/>
    <property type="match status" value="1"/>
</dbReference>
<keyword evidence="3" id="KW-1185">Reference proteome</keyword>
<evidence type="ECO:0000313" key="3">
    <source>
        <dbReference type="Proteomes" id="UP001595528"/>
    </source>
</evidence>
<evidence type="ECO:0000313" key="2">
    <source>
        <dbReference type="EMBL" id="MFC3227314.1"/>
    </source>
</evidence>
<evidence type="ECO:0000259" key="1">
    <source>
        <dbReference type="PROSITE" id="PS50943"/>
    </source>
</evidence>
<dbReference type="PROSITE" id="PS50943">
    <property type="entry name" value="HTH_CROC1"/>
    <property type="match status" value="1"/>
</dbReference>
<accession>A0ABV7KYC5</accession>
<reference evidence="3" key="1">
    <citation type="journal article" date="2019" name="Int. J. Syst. Evol. Microbiol.">
        <title>The Global Catalogue of Microorganisms (GCM) 10K type strain sequencing project: providing services to taxonomists for standard genome sequencing and annotation.</title>
        <authorList>
            <consortium name="The Broad Institute Genomics Platform"/>
            <consortium name="The Broad Institute Genome Sequencing Center for Infectious Disease"/>
            <person name="Wu L."/>
            <person name="Ma J."/>
        </authorList>
    </citation>
    <scope>NUCLEOTIDE SEQUENCE [LARGE SCALE GENOMIC DNA]</scope>
    <source>
        <strain evidence="3">KCTC 42964</strain>
    </source>
</reference>
<dbReference type="EMBL" id="JBHRTR010000022">
    <property type="protein sequence ID" value="MFC3227314.1"/>
    <property type="molecule type" value="Genomic_DNA"/>
</dbReference>
<dbReference type="SUPFAM" id="SSF47413">
    <property type="entry name" value="lambda repressor-like DNA-binding domains"/>
    <property type="match status" value="1"/>
</dbReference>
<feature type="domain" description="HTH cro/C1-type" evidence="1">
    <location>
        <begin position="14"/>
        <end position="67"/>
    </location>
</feature>
<dbReference type="InterPro" id="IPR010982">
    <property type="entry name" value="Lambda_DNA-bd_dom_sf"/>
</dbReference>
<dbReference type="Pfam" id="PF01381">
    <property type="entry name" value="HTH_3"/>
    <property type="match status" value="1"/>
</dbReference>
<comment type="caution">
    <text evidence="2">The sequence shown here is derived from an EMBL/GenBank/DDBJ whole genome shotgun (WGS) entry which is preliminary data.</text>
</comment>
<dbReference type="InterPro" id="IPR001387">
    <property type="entry name" value="Cro/C1-type_HTH"/>
</dbReference>
<proteinExistence type="predicted"/>
<gene>
    <name evidence="2" type="ORF">ACFOGJ_08745</name>
</gene>